<dbReference type="NCBIfam" id="TIGR00163">
    <property type="entry name" value="PS_decarb"/>
    <property type="match status" value="1"/>
</dbReference>
<dbReference type="GO" id="GO:0010008">
    <property type="term" value="C:endosome membrane"/>
    <property type="evidence" value="ECO:0007669"/>
    <property type="project" value="UniProtKB-SubCell"/>
</dbReference>
<dbReference type="CDD" id="cd04024">
    <property type="entry name" value="C2A_Synaptotagmin-like"/>
    <property type="match status" value="1"/>
</dbReference>
<feature type="domain" description="C2" evidence="14">
    <location>
        <begin position="275"/>
        <end position="395"/>
    </location>
</feature>
<feature type="site" description="Cleavage (non-hydrolytic); by autocatalysis" evidence="12">
    <location>
        <begin position="1031"/>
        <end position="1032"/>
    </location>
</feature>
<feature type="domain" description="EF-hand" evidence="15">
    <location>
        <begin position="525"/>
        <end position="560"/>
    </location>
</feature>
<dbReference type="GO" id="GO:0005509">
    <property type="term" value="F:calcium ion binding"/>
    <property type="evidence" value="ECO:0007669"/>
    <property type="project" value="InterPro"/>
</dbReference>
<keyword evidence="12" id="KW-0333">Golgi apparatus</keyword>
<comment type="pathway">
    <text evidence="12">Phospholipid metabolism; phosphatidylethanolamine biosynthesis; phosphatidylethanolamine from CDP-diacylglycerol: step 2/2.</text>
</comment>
<dbReference type="GO" id="GO:0006646">
    <property type="term" value="P:phosphatidylethanolamine biosynthetic process"/>
    <property type="evidence" value="ECO:0007669"/>
    <property type="project" value="UniProtKB-UniRule"/>
</dbReference>
<feature type="compositionally biased region" description="Low complexity" evidence="13">
    <location>
        <begin position="224"/>
        <end position="233"/>
    </location>
</feature>
<dbReference type="InterPro" id="IPR000008">
    <property type="entry name" value="C2_dom"/>
</dbReference>
<dbReference type="Gene3D" id="1.10.238.10">
    <property type="entry name" value="EF-hand"/>
    <property type="match status" value="1"/>
</dbReference>
<keyword evidence="11 12" id="KW-0670">Pyruvate</keyword>
<dbReference type="SUPFAM" id="SSF47473">
    <property type="entry name" value="EF-hand"/>
    <property type="match status" value="1"/>
</dbReference>
<dbReference type="PROSITE" id="PS00018">
    <property type="entry name" value="EF_HAND_1"/>
    <property type="match status" value="1"/>
</dbReference>
<feature type="compositionally biased region" description="Low complexity" evidence="13">
    <location>
        <begin position="419"/>
        <end position="434"/>
    </location>
</feature>
<feature type="active site" description="Charge relay system; for autoendoproteolytic cleavage activity" evidence="12">
    <location>
        <position position="945"/>
    </location>
</feature>
<name>A0A9P8XZN6_9PEZI</name>
<keyword evidence="17" id="KW-1185">Reference proteome</keyword>
<feature type="compositionally biased region" description="Polar residues" evidence="13">
    <location>
        <begin position="12"/>
        <end position="26"/>
    </location>
</feature>
<evidence type="ECO:0000256" key="3">
    <source>
        <dbReference type="ARBA" id="ARBA00022793"/>
    </source>
</evidence>
<dbReference type="CDD" id="cd04039">
    <property type="entry name" value="C2_PSD"/>
    <property type="match status" value="1"/>
</dbReference>
<dbReference type="OrthoDB" id="67700at2759"/>
<feature type="modified residue" description="Pyruvic acid (Ser); by autocatalysis" evidence="12">
    <location>
        <position position="1032"/>
    </location>
</feature>
<dbReference type="PROSITE" id="PS50222">
    <property type="entry name" value="EF_HAND_2"/>
    <property type="match status" value="1"/>
</dbReference>
<evidence type="ECO:0000256" key="4">
    <source>
        <dbReference type="ARBA" id="ARBA00022837"/>
    </source>
</evidence>
<evidence type="ECO:0000256" key="1">
    <source>
        <dbReference type="ARBA" id="ARBA00005189"/>
    </source>
</evidence>
<reference evidence="16" key="1">
    <citation type="journal article" date="2021" name="Nat. Commun.">
        <title>Genetic determinants of endophytism in the Arabidopsis root mycobiome.</title>
        <authorList>
            <person name="Mesny F."/>
            <person name="Miyauchi S."/>
            <person name="Thiergart T."/>
            <person name="Pickel B."/>
            <person name="Atanasova L."/>
            <person name="Karlsson M."/>
            <person name="Huettel B."/>
            <person name="Barry K.W."/>
            <person name="Haridas S."/>
            <person name="Chen C."/>
            <person name="Bauer D."/>
            <person name="Andreopoulos W."/>
            <person name="Pangilinan J."/>
            <person name="LaButti K."/>
            <person name="Riley R."/>
            <person name="Lipzen A."/>
            <person name="Clum A."/>
            <person name="Drula E."/>
            <person name="Henrissat B."/>
            <person name="Kohler A."/>
            <person name="Grigoriev I.V."/>
            <person name="Martin F.M."/>
            <person name="Hacquard S."/>
        </authorList>
    </citation>
    <scope>NUCLEOTIDE SEQUENCE</scope>
    <source>
        <strain evidence="16">MPI-CAGE-CH-0230</strain>
    </source>
</reference>
<comment type="pathway">
    <text evidence="1">Lipid metabolism.</text>
</comment>
<evidence type="ECO:0000256" key="2">
    <source>
        <dbReference type="ARBA" id="ARBA00022516"/>
    </source>
</evidence>
<keyword evidence="2 12" id="KW-0444">Lipid biosynthesis</keyword>
<protein>
    <recommendedName>
        <fullName evidence="12">Phosphatidylserine decarboxylase proenzyme 2</fullName>
        <ecNumber evidence="12">4.1.1.65</ecNumber>
    </recommendedName>
    <component>
        <recommendedName>
            <fullName evidence="12">Phosphatidylserine decarboxylase 2 beta chain</fullName>
        </recommendedName>
    </component>
    <component>
        <recommendedName>
            <fullName evidence="12">Phosphatidylserine decarboxylase 2 alpha chain</fullName>
        </recommendedName>
    </component>
</protein>
<evidence type="ECO:0000259" key="15">
    <source>
        <dbReference type="PROSITE" id="PS50222"/>
    </source>
</evidence>
<accession>A0A9P8XZN6</accession>
<evidence type="ECO:0000256" key="5">
    <source>
        <dbReference type="ARBA" id="ARBA00023098"/>
    </source>
</evidence>
<dbReference type="GO" id="GO:0000139">
    <property type="term" value="C:Golgi membrane"/>
    <property type="evidence" value="ECO:0007669"/>
    <property type="project" value="UniProtKB-SubCell"/>
</dbReference>
<evidence type="ECO:0000256" key="8">
    <source>
        <dbReference type="ARBA" id="ARBA00023209"/>
    </source>
</evidence>
<comment type="subunit">
    <text evidence="12">Heterodimer of a large membrane-associated beta subunit and a small pyruvoyl-containing alpha subunit. Interacts with pstB2. This interaction may be a means to structurally tether the donor membrane (ER) harboring PstB2 to acceptor membranes (Golgi/endosomes) harboring PSD2 during PtdSer transport to the site of PtdEtn synthesis.</text>
</comment>
<dbReference type="FunFam" id="2.60.40.150:FF:000295">
    <property type="entry name" value="Phosphatidylserine decarboxylase proenzyme 2"/>
    <property type="match status" value="1"/>
</dbReference>
<evidence type="ECO:0000256" key="6">
    <source>
        <dbReference type="ARBA" id="ARBA00023136"/>
    </source>
</evidence>
<evidence type="ECO:0000313" key="16">
    <source>
        <dbReference type="EMBL" id="KAH7026119.1"/>
    </source>
</evidence>
<evidence type="ECO:0000313" key="17">
    <source>
        <dbReference type="Proteomes" id="UP000756346"/>
    </source>
</evidence>
<dbReference type="GO" id="GO:0005795">
    <property type="term" value="C:Golgi stack"/>
    <property type="evidence" value="ECO:0007669"/>
    <property type="project" value="UniProtKB-UniRule"/>
</dbReference>
<dbReference type="InterPro" id="IPR033177">
    <property type="entry name" value="PSD-B"/>
</dbReference>
<feature type="region of interest" description="Disordered" evidence="13">
    <location>
        <begin position="204"/>
        <end position="263"/>
    </location>
</feature>
<dbReference type="SUPFAM" id="SSF49562">
    <property type="entry name" value="C2 domain (Calcium/lipid-binding domain, CaLB)"/>
    <property type="match status" value="2"/>
</dbReference>
<dbReference type="PANTHER" id="PTHR10067:SF17">
    <property type="entry name" value="PHOSPHATIDYLSERINE DECARBOXYLASE PROENZYME 2"/>
    <property type="match status" value="1"/>
</dbReference>
<dbReference type="InterPro" id="IPR011992">
    <property type="entry name" value="EF-hand-dom_pair"/>
</dbReference>
<dbReference type="Pfam" id="PF02666">
    <property type="entry name" value="PS_Dcarbxylase"/>
    <property type="match status" value="1"/>
</dbReference>
<evidence type="ECO:0000256" key="9">
    <source>
        <dbReference type="ARBA" id="ARBA00023239"/>
    </source>
</evidence>
<organism evidence="16 17">
    <name type="scientific">Microdochium trichocladiopsis</name>
    <dbReference type="NCBI Taxonomy" id="1682393"/>
    <lineage>
        <taxon>Eukaryota</taxon>
        <taxon>Fungi</taxon>
        <taxon>Dikarya</taxon>
        <taxon>Ascomycota</taxon>
        <taxon>Pezizomycotina</taxon>
        <taxon>Sordariomycetes</taxon>
        <taxon>Xylariomycetidae</taxon>
        <taxon>Xylariales</taxon>
        <taxon>Microdochiaceae</taxon>
        <taxon>Microdochium</taxon>
    </lineage>
</organism>
<keyword evidence="6 12" id="KW-0472">Membrane</keyword>
<feature type="active site" description="Schiff-base intermediate with substrate; via pyruvic acid; for decarboxylase activity" evidence="12">
    <location>
        <position position="1032"/>
    </location>
</feature>
<evidence type="ECO:0000256" key="10">
    <source>
        <dbReference type="ARBA" id="ARBA00023264"/>
    </source>
</evidence>
<dbReference type="InterPro" id="IPR033179">
    <property type="entry name" value="PSD_type2_pro"/>
</dbReference>
<comment type="caution">
    <text evidence="16">The sequence shown here is derived from an EMBL/GenBank/DDBJ whole genome shotgun (WGS) entry which is preliminary data.</text>
</comment>
<comment type="PTM">
    <text evidence="12">Is synthesized initially as an inactive proenzyme. Formation of the active enzyme involves a self-maturation process in which the active site pyruvoyl group is generated from an internal serine residue via an autocatalytic post-translational modification. Two non-identical subunits are generated from the proenzyme in this reaction, and the pyruvate is formed at the N-terminus of the alpha chain, which is derived from the carboxyl end of the proenzyme. The autoendoproteolytic cleavage occurs by a canonical serine protease mechanism, in which the side chain hydroxyl group of the serine supplies its oxygen atom to form the C-terminus of the beta chain, while the remainder of the serine residue undergoes an oxidative deamination to produce ammonia and the pyruvoyl prosthetic group on the alpha chain. During this reaction, the Ser that is part of the protease active site of the proenzyme becomes the pyruvoyl prosthetic group, which constitutes an essential element of the active site of the mature decarboxylase.</text>
</comment>
<feature type="compositionally biased region" description="Low complexity" evidence="13">
    <location>
        <begin position="455"/>
        <end position="466"/>
    </location>
</feature>
<evidence type="ECO:0000256" key="12">
    <source>
        <dbReference type="HAMAP-Rule" id="MF_03209"/>
    </source>
</evidence>
<gene>
    <name evidence="12" type="primary">PSD2</name>
    <name evidence="16" type="ORF">B0I36DRAFT_153973</name>
</gene>
<dbReference type="InterPro" id="IPR003817">
    <property type="entry name" value="PS_Dcarbxylase"/>
</dbReference>
<feature type="compositionally biased region" description="Acidic residues" evidence="13">
    <location>
        <begin position="234"/>
        <end position="252"/>
    </location>
</feature>
<comment type="catalytic activity">
    <reaction evidence="12">
        <text>a 1,2-diacyl-sn-glycero-3-phospho-L-serine + H(+) = a 1,2-diacyl-sn-glycero-3-phosphoethanolamine + CO2</text>
        <dbReference type="Rhea" id="RHEA:20828"/>
        <dbReference type="ChEBI" id="CHEBI:15378"/>
        <dbReference type="ChEBI" id="CHEBI:16526"/>
        <dbReference type="ChEBI" id="CHEBI:57262"/>
        <dbReference type="ChEBI" id="CHEBI:64612"/>
        <dbReference type="EC" id="4.1.1.65"/>
    </reaction>
</comment>
<comment type="similarity">
    <text evidence="12">Belongs to the phosphatidylserine decarboxylase family. PSD-B subfamily. Eukaryotic type II sub-subfamily.</text>
</comment>
<dbReference type="Pfam" id="PF00168">
    <property type="entry name" value="C2"/>
    <property type="match status" value="2"/>
</dbReference>
<keyword evidence="3 12" id="KW-0210">Decarboxylase</keyword>
<dbReference type="InterPro" id="IPR035892">
    <property type="entry name" value="C2_domain_sf"/>
</dbReference>
<dbReference type="HAMAP" id="MF_00663">
    <property type="entry name" value="PS_decarb_PSD_B_type2"/>
    <property type="match status" value="1"/>
</dbReference>
<dbReference type="EC" id="4.1.1.65" evidence="12"/>
<dbReference type="InterPro" id="IPR002048">
    <property type="entry name" value="EF_hand_dom"/>
</dbReference>
<evidence type="ECO:0000256" key="11">
    <source>
        <dbReference type="ARBA" id="ARBA00023317"/>
    </source>
</evidence>
<comment type="cofactor">
    <cofactor evidence="12">
        <name>pyruvate</name>
        <dbReference type="ChEBI" id="CHEBI:15361"/>
    </cofactor>
    <text evidence="12">Binds 1 pyruvoyl group covalently per subunit.</text>
</comment>
<feature type="active site" description="Charge relay system; for autoendoproteolytic cleavage activity" evidence="12">
    <location>
        <position position="887"/>
    </location>
</feature>
<sequence length="1066" mass="118062">MVRIIPSRLKSRTSSSNVNGASSNTNSRDPSRSASPARPKGEPTMSEAKRDSGLVLKVTVIRARDLAAKDRNGTSDPYLQLQCGESRFVTQCVPKTLNPEWGLVCTVPINGIDNLLLDAVCWDKDRFGKDYMGELDLALEEIFANGKTEQMPKWYPLKSKRPGKKTSNVSGEVLLQCTIYDSTNKNSSDEEILEKLRLLAASSVPEAGGSSGMTSTAEGRSDSDLSPSLVPDMSPEDEDEDYFDDETPEDEDPTKPEAIEKRKRRLRVKGLKRKKRNNPYEFLNGGSDVVGLVFLEISRISDLPPESNLTRTSFDMDPFVVASMGKKTYRTKVVRHNLNPVYNEKMLFHVLSHEQSYSFSFTVIDRDKYSGNDFIASASFPMHELIEKSPKADPKTGLYQLKEPSEYVPVQKPGKLARLGLSRSSSSTSLSKGRPPLSKTPSAASGVSQVDGALPSRPAPTSAPTSGQLQLEVPILNAEVDGGAAEADDFTSFTIPLKMKDWAKWEDKHKPELFIRAKYMPYPALRQQFWRAMLKQYDADESGAISKVELTTMLDTLGSTLRESTIDGFFKRFAHTAASGEANLTMDEAVICLEDQLEARSKSPQTAAAKLKSMVPDASTVKNMIPGMGSNDSNLATPSDEDSFVLPAPESTVQGQTPGTATLVVPERGSPGAEGDALSKDDLTADRGEEEHVVEIRECPICHQPRLNKRRDRDIITHIATCASQDWRQVNSLMMGGFVTASQAQRKWYSKVITKIGYGGYRLGANSANILVQDRLTGQINEEKMSVYVRLGIRLLYKGMKSNQMENKRIRKLLKSLSIKQGKKFDDPESKSQIEGFIAFHKLDMSEVLLPIEKFNNFNEFFYRALKPNARPCSAPNNPHIVVSPADCRSVVFNSIDDATSIWVKGREFSVSSILGDAYPEDAKRYTNGALGIFRLAPQDYHRFHIPVDGILQKPKLIAGEYYTVNPMAIRSALDVYGENVRVVCPIDTELFGRVMVICVGAMMVGSTVITRKEGEEVKRAEELGYFKFGGSTIVILFEEGKMVFDDDLVDNSRSALETLVSLDMK</sequence>
<dbReference type="FunFam" id="1.10.238.10:FF:000445">
    <property type="entry name" value="Phosphatidylserine decarboxylase proenzyme 2"/>
    <property type="match status" value="1"/>
</dbReference>
<feature type="chain" id="PRO_5040552919" description="Phosphatidylserine decarboxylase 2 beta chain" evidence="12">
    <location>
        <begin position="1"/>
        <end position="1031"/>
    </location>
</feature>
<keyword evidence="10 12" id="KW-1208">Phospholipid metabolism</keyword>
<dbReference type="PROSITE" id="PS50004">
    <property type="entry name" value="C2"/>
    <property type="match status" value="2"/>
</dbReference>
<keyword evidence="5 12" id="KW-0443">Lipid metabolism</keyword>
<feature type="domain" description="C2" evidence="14">
    <location>
        <begin position="39"/>
        <end position="155"/>
    </location>
</feature>
<feature type="region of interest" description="Disordered" evidence="13">
    <location>
        <begin position="419"/>
        <end position="468"/>
    </location>
</feature>
<dbReference type="InterPro" id="IPR018247">
    <property type="entry name" value="EF_Hand_1_Ca_BS"/>
</dbReference>
<feature type="compositionally biased region" description="Polar residues" evidence="13">
    <location>
        <begin position="651"/>
        <end position="660"/>
    </location>
</feature>
<dbReference type="GO" id="GO:0004609">
    <property type="term" value="F:phosphatidylserine decarboxylase activity"/>
    <property type="evidence" value="ECO:0007669"/>
    <property type="project" value="UniProtKB-UniRule"/>
</dbReference>
<feature type="region of interest" description="Disordered" evidence="13">
    <location>
        <begin position="1"/>
        <end position="49"/>
    </location>
</feature>
<feature type="active site" description="Charge relay system; for autoendoproteolytic cleavage activity" evidence="12">
    <location>
        <position position="1032"/>
    </location>
</feature>
<comment type="subcellular location">
    <subcellularLocation>
        <location evidence="12">Golgi apparatus membrane</location>
        <topology evidence="12">Peripheral membrane protein</topology>
        <orientation evidence="12">Cytoplasmic side</orientation>
    </subcellularLocation>
    <subcellularLocation>
        <location evidence="12">Endosome membrane</location>
        <topology evidence="12">Peripheral membrane protein</topology>
        <orientation evidence="12">Cytoplasmic side</orientation>
    </subcellularLocation>
</comment>
<dbReference type="SMART" id="SM00239">
    <property type="entry name" value="C2"/>
    <property type="match status" value="2"/>
</dbReference>
<dbReference type="GO" id="GO:0016540">
    <property type="term" value="P:protein autoprocessing"/>
    <property type="evidence" value="ECO:0007669"/>
    <property type="project" value="UniProtKB-UniRule"/>
</dbReference>
<dbReference type="PANTHER" id="PTHR10067">
    <property type="entry name" value="PHOSPHATIDYLSERINE DECARBOXYLASE"/>
    <property type="match status" value="1"/>
</dbReference>
<keyword evidence="8 12" id="KW-0594">Phospholipid biosynthesis</keyword>
<dbReference type="Proteomes" id="UP000756346">
    <property type="component" value="Unassembled WGS sequence"/>
</dbReference>
<dbReference type="EMBL" id="JAGTJQ010000008">
    <property type="protein sequence ID" value="KAH7026119.1"/>
    <property type="molecule type" value="Genomic_DNA"/>
</dbReference>
<comment type="function">
    <text evidence="12">Catalyzes the formation of phosphatidylethanolamine (PtdEtn) from phosphatidylserine (PtdSer). Plays a central role in phospholipid metabolism and in the interorganelle trafficking of phosphatidylserine.</text>
</comment>
<dbReference type="FunFam" id="2.60.40.150:FF:000198">
    <property type="entry name" value="Phosphatidylserine decarboxylase proenzyme 2"/>
    <property type="match status" value="1"/>
</dbReference>
<feature type="chain" id="PRO_5040552918" description="Phosphatidylserine decarboxylase 2 alpha chain" evidence="12">
    <location>
        <begin position="1032"/>
        <end position="1066"/>
    </location>
</feature>
<keyword evidence="9 12" id="KW-0456">Lyase</keyword>
<dbReference type="Gene3D" id="2.60.40.150">
    <property type="entry name" value="C2 domain"/>
    <property type="match status" value="2"/>
</dbReference>
<keyword evidence="7 12" id="KW-0865">Zymogen</keyword>
<feature type="region of interest" description="Disordered" evidence="13">
    <location>
        <begin position="651"/>
        <end position="680"/>
    </location>
</feature>
<keyword evidence="12" id="KW-0967">Endosome</keyword>
<comment type="domain">
    <text evidence="12">The C2 domains have an essential, but non-catalytic function. They may facilitate interactions with other proteins and are required for lipid transport function.</text>
</comment>
<proteinExistence type="inferred from homology"/>
<dbReference type="AlphaFoldDB" id="A0A9P8XZN6"/>
<evidence type="ECO:0000256" key="7">
    <source>
        <dbReference type="ARBA" id="ARBA00023145"/>
    </source>
</evidence>
<feature type="compositionally biased region" description="Polar residues" evidence="13">
    <location>
        <begin position="439"/>
        <end position="448"/>
    </location>
</feature>
<evidence type="ECO:0000256" key="13">
    <source>
        <dbReference type="SAM" id="MobiDB-lite"/>
    </source>
</evidence>
<evidence type="ECO:0000259" key="14">
    <source>
        <dbReference type="PROSITE" id="PS50004"/>
    </source>
</evidence>
<keyword evidence="4" id="KW-0106">Calcium</keyword>